<evidence type="ECO:0000313" key="3">
    <source>
        <dbReference type="Proteomes" id="UP000191672"/>
    </source>
</evidence>
<dbReference type="Proteomes" id="UP000191672">
    <property type="component" value="Unassembled WGS sequence"/>
</dbReference>
<dbReference type="AlphaFoldDB" id="A0A1V6Q753"/>
<evidence type="ECO:0000313" key="2">
    <source>
        <dbReference type="EMBL" id="OQD85051.1"/>
    </source>
</evidence>
<feature type="compositionally biased region" description="Basic residues" evidence="1">
    <location>
        <begin position="82"/>
        <end position="100"/>
    </location>
</feature>
<keyword evidence="3" id="KW-1185">Reference proteome</keyword>
<comment type="caution">
    <text evidence="2">The sequence shown here is derived from an EMBL/GenBank/DDBJ whole genome shotgun (WGS) entry which is preliminary data.</text>
</comment>
<organism evidence="2 3">
    <name type="scientific">Penicillium antarcticum</name>
    <dbReference type="NCBI Taxonomy" id="416450"/>
    <lineage>
        <taxon>Eukaryota</taxon>
        <taxon>Fungi</taxon>
        <taxon>Dikarya</taxon>
        <taxon>Ascomycota</taxon>
        <taxon>Pezizomycotina</taxon>
        <taxon>Eurotiomycetes</taxon>
        <taxon>Eurotiomycetidae</taxon>
        <taxon>Eurotiales</taxon>
        <taxon>Aspergillaceae</taxon>
        <taxon>Penicillium</taxon>
    </lineage>
</organism>
<sequence>MRRDEPDQRAEVIARPLLGGGVPAERLCATPSTDCEDRLPRGGGSVDPAVPFEQNIPRASPTGEGAGDPWPCRFPGAAGGGHGRRRPSKVKSRRMRSVNL</sequence>
<reference evidence="3" key="1">
    <citation type="journal article" date="2017" name="Nat. Microbiol.">
        <title>Global analysis of biosynthetic gene clusters reveals vast potential of secondary metabolite production in Penicillium species.</title>
        <authorList>
            <person name="Nielsen J.C."/>
            <person name="Grijseels S."/>
            <person name="Prigent S."/>
            <person name="Ji B."/>
            <person name="Dainat J."/>
            <person name="Nielsen K.F."/>
            <person name="Frisvad J.C."/>
            <person name="Workman M."/>
            <person name="Nielsen J."/>
        </authorList>
    </citation>
    <scope>NUCLEOTIDE SEQUENCE [LARGE SCALE GENOMIC DNA]</scope>
    <source>
        <strain evidence="3">IBT 31811</strain>
    </source>
</reference>
<name>A0A1V6Q753_9EURO</name>
<dbReference type="EMBL" id="MDYN01000011">
    <property type="protein sequence ID" value="OQD85051.1"/>
    <property type="molecule type" value="Genomic_DNA"/>
</dbReference>
<feature type="region of interest" description="Disordered" evidence="1">
    <location>
        <begin position="32"/>
        <end position="100"/>
    </location>
</feature>
<gene>
    <name evidence="2" type="ORF">PENANT_c011G03713</name>
</gene>
<accession>A0A1V6Q753</accession>
<proteinExistence type="predicted"/>
<protein>
    <submittedName>
        <fullName evidence="2">Uncharacterized protein</fullName>
    </submittedName>
</protein>
<evidence type="ECO:0000256" key="1">
    <source>
        <dbReference type="SAM" id="MobiDB-lite"/>
    </source>
</evidence>